<protein>
    <submittedName>
        <fullName evidence="1">Uncharacterized protein</fullName>
    </submittedName>
</protein>
<organism evidence="1 2">
    <name type="scientific">Tieghemiomyces parasiticus</name>
    <dbReference type="NCBI Taxonomy" id="78921"/>
    <lineage>
        <taxon>Eukaryota</taxon>
        <taxon>Fungi</taxon>
        <taxon>Fungi incertae sedis</taxon>
        <taxon>Zoopagomycota</taxon>
        <taxon>Kickxellomycotina</taxon>
        <taxon>Dimargaritomycetes</taxon>
        <taxon>Dimargaritales</taxon>
        <taxon>Dimargaritaceae</taxon>
        <taxon>Tieghemiomyces</taxon>
    </lineage>
</organism>
<dbReference type="EMBL" id="JANBPT010000495">
    <property type="protein sequence ID" value="KAJ1918743.1"/>
    <property type="molecule type" value="Genomic_DNA"/>
</dbReference>
<feature type="non-terminal residue" evidence="1">
    <location>
        <position position="93"/>
    </location>
</feature>
<keyword evidence="2" id="KW-1185">Reference proteome</keyword>
<evidence type="ECO:0000313" key="1">
    <source>
        <dbReference type="EMBL" id="KAJ1918743.1"/>
    </source>
</evidence>
<gene>
    <name evidence="1" type="ORF">IWQ60_007430</name>
</gene>
<dbReference type="AlphaFoldDB" id="A0A9W8DP52"/>
<name>A0A9W8DP52_9FUNG</name>
<dbReference type="OrthoDB" id="1368803at2759"/>
<comment type="caution">
    <text evidence="1">The sequence shown here is derived from an EMBL/GenBank/DDBJ whole genome shotgun (WGS) entry which is preliminary data.</text>
</comment>
<proteinExistence type="predicted"/>
<evidence type="ECO:0000313" key="2">
    <source>
        <dbReference type="Proteomes" id="UP001150569"/>
    </source>
</evidence>
<accession>A0A9W8DP52</accession>
<reference evidence="1" key="1">
    <citation type="submission" date="2022-07" db="EMBL/GenBank/DDBJ databases">
        <title>Phylogenomic reconstructions and comparative analyses of Kickxellomycotina fungi.</title>
        <authorList>
            <person name="Reynolds N.K."/>
            <person name="Stajich J.E."/>
            <person name="Barry K."/>
            <person name="Grigoriev I.V."/>
            <person name="Crous P."/>
            <person name="Smith M.E."/>
        </authorList>
    </citation>
    <scope>NUCLEOTIDE SEQUENCE</scope>
    <source>
        <strain evidence="1">RSA 861</strain>
    </source>
</reference>
<dbReference type="Proteomes" id="UP001150569">
    <property type="component" value="Unassembled WGS sequence"/>
</dbReference>
<sequence>MPDPHTITLGVSPLILDRELAIKLDQCDESGHDFIVVPISNDRFRRKMTGALADLTDYEDRYRAVTAPFDMADLYIRTAESGERVVGLTADWI</sequence>
<dbReference type="Gene3D" id="3.20.20.150">
    <property type="entry name" value="Divalent-metal-dependent TIM barrel enzymes"/>
    <property type="match status" value="1"/>
</dbReference>